<sequence length="88" mass="10101">MTQYVWRNQYETVELDGEWIILNTDSFTVTKLNDLGGFCWTLLQSAQTLPALLQAVHEQYEAVSPTAEQELESFVTDLMQRGLLKYAV</sequence>
<reference evidence="1 2" key="1">
    <citation type="submission" date="2017-07" db="EMBL/GenBank/DDBJ databases">
        <title>Genome sequencing and assembly of Paenibacillus rigui.</title>
        <authorList>
            <person name="Mayilraj S."/>
        </authorList>
    </citation>
    <scope>NUCLEOTIDE SEQUENCE [LARGE SCALE GENOMIC DNA]</scope>
    <source>
        <strain evidence="1 2">JCM 16352</strain>
    </source>
</reference>
<dbReference type="OrthoDB" id="2882895at2"/>
<dbReference type="EMBL" id="NMQW01000023">
    <property type="protein sequence ID" value="OXM85206.1"/>
    <property type="molecule type" value="Genomic_DNA"/>
</dbReference>
<dbReference type="InterPro" id="IPR008792">
    <property type="entry name" value="PQQD"/>
</dbReference>
<gene>
    <name evidence="1" type="ORF">CF651_16540</name>
</gene>
<proteinExistence type="predicted"/>
<dbReference type="InterPro" id="IPR041881">
    <property type="entry name" value="PqqD_sf"/>
</dbReference>
<evidence type="ECO:0000313" key="1">
    <source>
        <dbReference type="EMBL" id="OXM85206.1"/>
    </source>
</evidence>
<keyword evidence="2" id="KW-1185">Reference proteome</keyword>
<organism evidence="1 2">
    <name type="scientific">Paenibacillus rigui</name>
    <dbReference type="NCBI Taxonomy" id="554312"/>
    <lineage>
        <taxon>Bacteria</taxon>
        <taxon>Bacillati</taxon>
        <taxon>Bacillota</taxon>
        <taxon>Bacilli</taxon>
        <taxon>Bacillales</taxon>
        <taxon>Paenibacillaceae</taxon>
        <taxon>Paenibacillus</taxon>
    </lineage>
</organism>
<dbReference type="Gene3D" id="1.10.10.1150">
    <property type="entry name" value="Coenzyme PQQ synthesis protein D (PqqD)"/>
    <property type="match status" value="1"/>
</dbReference>
<accession>A0A229UP24</accession>
<evidence type="ECO:0000313" key="2">
    <source>
        <dbReference type="Proteomes" id="UP000215509"/>
    </source>
</evidence>
<comment type="caution">
    <text evidence="1">The sequence shown here is derived from an EMBL/GenBank/DDBJ whole genome shotgun (WGS) entry which is preliminary data.</text>
</comment>
<dbReference type="Proteomes" id="UP000215509">
    <property type="component" value="Unassembled WGS sequence"/>
</dbReference>
<dbReference type="AlphaFoldDB" id="A0A229UP24"/>
<name>A0A229UP24_9BACL</name>
<dbReference type="RefSeq" id="WP_094015970.1">
    <property type="nucleotide sequence ID" value="NZ_NMQW01000023.1"/>
</dbReference>
<dbReference type="Pfam" id="PF05402">
    <property type="entry name" value="PqqD"/>
    <property type="match status" value="1"/>
</dbReference>
<protein>
    <submittedName>
        <fullName evidence="1">PqqD family protein</fullName>
    </submittedName>
</protein>